<dbReference type="AlphaFoldDB" id="A0A834TZT0"/>
<dbReference type="EMBL" id="JAAIUW010000006">
    <property type="protein sequence ID" value="KAF7829316.1"/>
    <property type="molecule type" value="Genomic_DNA"/>
</dbReference>
<gene>
    <name evidence="1" type="ORF">G2W53_020480</name>
</gene>
<comment type="caution">
    <text evidence="1">The sequence shown here is derived from an EMBL/GenBank/DDBJ whole genome shotgun (WGS) entry which is preliminary data.</text>
</comment>
<reference evidence="1" key="1">
    <citation type="submission" date="2020-09" db="EMBL/GenBank/DDBJ databases">
        <title>Genome-Enabled Discovery of Anthraquinone Biosynthesis in Senna tora.</title>
        <authorList>
            <person name="Kang S.-H."/>
            <person name="Pandey R.P."/>
            <person name="Lee C.-M."/>
            <person name="Sim J.-S."/>
            <person name="Jeong J.-T."/>
            <person name="Choi B.-S."/>
            <person name="Jung M."/>
            <person name="Ginzburg D."/>
            <person name="Zhao K."/>
            <person name="Won S.Y."/>
            <person name="Oh T.-J."/>
            <person name="Yu Y."/>
            <person name="Kim N.-H."/>
            <person name="Lee O.R."/>
            <person name="Lee T.-H."/>
            <person name="Bashyal P."/>
            <person name="Kim T.-S."/>
            <person name="Lee W.-H."/>
            <person name="Kawkins C."/>
            <person name="Kim C.-K."/>
            <person name="Kim J.S."/>
            <person name="Ahn B.O."/>
            <person name="Rhee S.Y."/>
            <person name="Sohng J.K."/>
        </authorList>
    </citation>
    <scope>NUCLEOTIDE SEQUENCE</scope>
    <source>
        <tissue evidence="1">Leaf</tissue>
    </source>
</reference>
<evidence type="ECO:0000313" key="2">
    <source>
        <dbReference type="Proteomes" id="UP000634136"/>
    </source>
</evidence>
<proteinExistence type="predicted"/>
<dbReference type="Proteomes" id="UP000634136">
    <property type="component" value="Unassembled WGS sequence"/>
</dbReference>
<protein>
    <submittedName>
        <fullName evidence="1">Uncharacterized protein</fullName>
    </submittedName>
</protein>
<sequence>MPPASALKRQDTLYKETIRTTYLLEHPFLLEHFSLLEI</sequence>
<accession>A0A834TZT0</accession>
<organism evidence="1 2">
    <name type="scientific">Senna tora</name>
    <dbReference type="NCBI Taxonomy" id="362788"/>
    <lineage>
        <taxon>Eukaryota</taxon>
        <taxon>Viridiplantae</taxon>
        <taxon>Streptophyta</taxon>
        <taxon>Embryophyta</taxon>
        <taxon>Tracheophyta</taxon>
        <taxon>Spermatophyta</taxon>
        <taxon>Magnoliopsida</taxon>
        <taxon>eudicotyledons</taxon>
        <taxon>Gunneridae</taxon>
        <taxon>Pentapetalae</taxon>
        <taxon>rosids</taxon>
        <taxon>fabids</taxon>
        <taxon>Fabales</taxon>
        <taxon>Fabaceae</taxon>
        <taxon>Caesalpinioideae</taxon>
        <taxon>Cassia clade</taxon>
        <taxon>Senna</taxon>
    </lineage>
</organism>
<evidence type="ECO:0000313" key="1">
    <source>
        <dbReference type="EMBL" id="KAF7829316.1"/>
    </source>
</evidence>
<name>A0A834TZT0_9FABA</name>
<keyword evidence="2" id="KW-1185">Reference proteome</keyword>